<sequence length="787" mass="83885">MPQRAEDARHPITRHPITLGVTLGAILDGAARRVLLPLVAGALCIGGVGRLLGWAWSDWFWMAGTAVVLCFLLLQIALTLRRGEFGLDLIAALAMGGALLLGQNLAGIIIALMFAGGEALEGFAQGRARREMTALLDRVPRSAARYDGEQLRDVPLAALLAGDRILVRQGDVVPVDGLVTKGIAVLDESALTGEALPVSHRVGAAIVSGTTNAGDAFGMQATSTAADSTYAGIVRLVEAAGAARAPMVRLADRYALVFFALTLFVTGAAWIVSRDPVRALAVLVVATPCPLILAVPVAIMSGISRCARRGILVKGGGALEQLSRIRTVIFDKTGTLTDGRARILDMMCDTIDPRELLRIAASLDQVSHHVVARSLVLSAGERGIVLSLPEAAHEQSGAGVTGRLEGHLVVVGSWDYVRAATDDTPFAAEISEWMRRDGAVAVAVGIDRHVAGAFLLADQVRPEAGVVLRQLRDAGISRIVLATGDRADLAASVGVFLEVDAVVADLKPQDKTAIVAAEKSAGPVLMAGDGVNDAPALAASDLGVAMGARGAAASSEAADIVILVDRLDRLVDALRIARRARRIALQSVYAGVGLSICAMLAATAGYLIPVEGALLQEGIDAAVILNALRALHGGLWRRAGHAGLAPDELRALDAEHQALLDVVDRIRVTADRSHDVSGPDLDKDLEILDQMLRQRLLPHERQDDREIYARIRRQARMPDLLAGMSRTHMEIRRQIHNLAALRRAVSEHGANALQRRELQRLLYGLEAITRLHFAQEEEIYRLLERER</sequence>
<dbReference type="InterPro" id="IPR059000">
    <property type="entry name" value="ATPase_P-type_domA"/>
</dbReference>
<dbReference type="InterPro" id="IPR044492">
    <property type="entry name" value="P_typ_ATPase_HD_dom"/>
</dbReference>
<keyword evidence="10" id="KW-0547">Nucleotide-binding</keyword>
<comment type="catalytic activity">
    <reaction evidence="9">
        <text>Zn(2+)(in) + ATP + H2O = Zn(2+)(out) + ADP + phosphate + H(+)</text>
        <dbReference type="Rhea" id="RHEA:20621"/>
        <dbReference type="ChEBI" id="CHEBI:15377"/>
        <dbReference type="ChEBI" id="CHEBI:15378"/>
        <dbReference type="ChEBI" id="CHEBI:29105"/>
        <dbReference type="ChEBI" id="CHEBI:30616"/>
        <dbReference type="ChEBI" id="CHEBI:43474"/>
        <dbReference type="ChEBI" id="CHEBI:456216"/>
        <dbReference type="EC" id="7.2.2.12"/>
    </reaction>
</comment>
<evidence type="ECO:0000256" key="2">
    <source>
        <dbReference type="ARBA" id="ARBA00006024"/>
    </source>
</evidence>
<organism evidence="13 14">
    <name type="scientific">Nguyenibacter vanlangensis</name>
    <dbReference type="NCBI Taxonomy" id="1216886"/>
    <lineage>
        <taxon>Bacteria</taxon>
        <taxon>Pseudomonadati</taxon>
        <taxon>Pseudomonadota</taxon>
        <taxon>Alphaproteobacteria</taxon>
        <taxon>Acetobacterales</taxon>
        <taxon>Acetobacteraceae</taxon>
        <taxon>Nguyenibacter</taxon>
    </lineage>
</organism>
<dbReference type="InterPro" id="IPR001757">
    <property type="entry name" value="P_typ_ATPase"/>
</dbReference>
<dbReference type="NCBIfam" id="TIGR01494">
    <property type="entry name" value="ATPase_P-type"/>
    <property type="match status" value="1"/>
</dbReference>
<feature type="transmembrane region" description="Helical" evidence="10">
    <location>
        <begin position="279"/>
        <end position="299"/>
    </location>
</feature>
<keyword evidence="5" id="KW-1278">Translocase</keyword>
<dbReference type="Pfam" id="PF00702">
    <property type="entry name" value="Hydrolase"/>
    <property type="match status" value="1"/>
</dbReference>
<feature type="transmembrane region" description="Helical" evidence="10">
    <location>
        <begin position="254"/>
        <end position="273"/>
    </location>
</feature>
<dbReference type="SUPFAM" id="SSF81665">
    <property type="entry name" value="Calcium ATPase, transmembrane domain M"/>
    <property type="match status" value="1"/>
</dbReference>
<reference evidence="13 14" key="1">
    <citation type="submission" date="2024-04" db="EMBL/GenBank/DDBJ databases">
        <title>Complete genome sequence of Nguyenibacter vanlangesis HBCM-1154, a strain capable of nitrogen fixation, IAA production, and phosphorus solubilization isolated from sugarcane soil.</title>
        <authorList>
            <person name="MY HANH P."/>
        </authorList>
    </citation>
    <scope>NUCLEOTIDE SEQUENCE [LARGE SCALE GENOMIC DNA]</scope>
    <source>
        <strain evidence="13 14">HBCM 1154</strain>
    </source>
</reference>
<name>A0ABZ3D8S4_9PROT</name>
<accession>A0ABZ3D8S4</accession>
<dbReference type="PANTHER" id="PTHR48085:SF5">
    <property type="entry name" value="CADMIUM_ZINC-TRANSPORTING ATPASE HMA4-RELATED"/>
    <property type="match status" value="1"/>
</dbReference>
<evidence type="ECO:0000256" key="10">
    <source>
        <dbReference type="RuleBase" id="RU362081"/>
    </source>
</evidence>
<dbReference type="SFLD" id="SFLDS00003">
    <property type="entry name" value="Haloacid_Dehalogenase"/>
    <property type="match status" value="1"/>
</dbReference>
<dbReference type="InterPro" id="IPR023214">
    <property type="entry name" value="HAD_sf"/>
</dbReference>
<keyword evidence="10" id="KW-1003">Cell membrane</keyword>
<evidence type="ECO:0000259" key="11">
    <source>
        <dbReference type="Pfam" id="PF00122"/>
    </source>
</evidence>
<dbReference type="EMBL" id="CP152276">
    <property type="protein sequence ID" value="XAE44179.1"/>
    <property type="molecule type" value="Genomic_DNA"/>
</dbReference>
<feature type="transmembrane region" description="Helical" evidence="10">
    <location>
        <begin position="59"/>
        <end position="78"/>
    </location>
</feature>
<dbReference type="SUPFAM" id="SSF56784">
    <property type="entry name" value="HAD-like"/>
    <property type="match status" value="1"/>
</dbReference>
<keyword evidence="6 10" id="KW-1133">Transmembrane helix</keyword>
<dbReference type="InterPro" id="IPR051014">
    <property type="entry name" value="Cation_Transport_ATPase_IB"/>
</dbReference>
<evidence type="ECO:0000256" key="7">
    <source>
        <dbReference type="ARBA" id="ARBA00023136"/>
    </source>
</evidence>
<dbReference type="InterPro" id="IPR027256">
    <property type="entry name" value="P-typ_ATPase_IB"/>
</dbReference>
<dbReference type="PRINTS" id="PR00119">
    <property type="entry name" value="CATATPASE"/>
</dbReference>
<dbReference type="RefSeq" id="WP_342629482.1">
    <property type="nucleotide sequence ID" value="NZ_CP152276.1"/>
</dbReference>
<dbReference type="InterPro" id="IPR023299">
    <property type="entry name" value="ATPase_P-typ_cyto_dom_N"/>
</dbReference>
<feature type="transmembrane region" description="Helical" evidence="10">
    <location>
        <begin position="85"/>
        <end position="102"/>
    </location>
</feature>
<evidence type="ECO:0000313" key="14">
    <source>
        <dbReference type="Proteomes" id="UP001449795"/>
    </source>
</evidence>
<keyword evidence="7 10" id="KW-0472">Membrane</keyword>
<feature type="transmembrane region" description="Helical" evidence="10">
    <location>
        <begin position="108"/>
        <end position="124"/>
    </location>
</feature>
<keyword evidence="10" id="KW-0067">ATP-binding</keyword>
<dbReference type="Pfam" id="PF01814">
    <property type="entry name" value="Hemerythrin"/>
    <property type="match status" value="1"/>
</dbReference>
<keyword evidence="14" id="KW-1185">Reference proteome</keyword>
<proteinExistence type="inferred from homology"/>
<dbReference type="InterPro" id="IPR012312">
    <property type="entry name" value="Hemerythrin-like"/>
</dbReference>
<dbReference type="InterPro" id="IPR008250">
    <property type="entry name" value="ATPase_P-typ_transduc_dom_A_sf"/>
</dbReference>
<dbReference type="Gene3D" id="1.20.120.520">
    <property type="entry name" value="nmb1532 protein domain like"/>
    <property type="match status" value="1"/>
</dbReference>
<dbReference type="SUPFAM" id="SSF81653">
    <property type="entry name" value="Calcium ATPase, transduction domain A"/>
    <property type="match status" value="1"/>
</dbReference>
<evidence type="ECO:0000259" key="12">
    <source>
        <dbReference type="Pfam" id="PF01814"/>
    </source>
</evidence>
<feature type="domain" description="P-type ATPase A" evidence="11">
    <location>
        <begin position="139"/>
        <end position="238"/>
    </location>
</feature>
<comment type="subcellular location">
    <subcellularLocation>
        <location evidence="10">Cell membrane</location>
    </subcellularLocation>
    <subcellularLocation>
        <location evidence="1">Membrane</location>
    </subcellularLocation>
</comment>
<dbReference type="Gene3D" id="3.40.50.1000">
    <property type="entry name" value="HAD superfamily/HAD-like"/>
    <property type="match status" value="1"/>
</dbReference>
<gene>
    <name evidence="13" type="ORF">AAC691_07025</name>
</gene>
<dbReference type="InterPro" id="IPR023298">
    <property type="entry name" value="ATPase_P-typ_TM_dom_sf"/>
</dbReference>
<feature type="domain" description="Hemerythrin-like" evidence="12">
    <location>
        <begin position="649"/>
        <end position="780"/>
    </location>
</feature>
<comment type="similarity">
    <text evidence="2 10">Belongs to the cation transport ATPase (P-type) (TC 3.A.3) family. Type IB subfamily.</text>
</comment>
<evidence type="ECO:0000256" key="4">
    <source>
        <dbReference type="ARBA" id="ARBA00022723"/>
    </source>
</evidence>
<dbReference type="EC" id="7.2.2.12" evidence="8"/>
<evidence type="ECO:0000313" key="13">
    <source>
        <dbReference type="EMBL" id="XAE44179.1"/>
    </source>
</evidence>
<evidence type="ECO:0000256" key="9">
    <source>
        <dbReference type="ARBA" id="ARBA00047308"/>
    </source>
</evidence>
<dbReference type="SFLD" id="SFLDF00027">
    <property type="entry name" value="p-type_atpase"/>
    <property type="match status" value="1"/>
</dbReference>
<evidence type="ECO:0000256" key="5">
    <source>
        <dbReference type="ARBA" id="ARBA00022967"/>
    </source>
</evidence>
<dbReference type="InterPro" id="IPR018303">
    <property type="entry name" value="ATPase_P-typ_P_site"/>
</dbReference>
<keyword evidence="4 10" id="KW-0479">Metal-binding</keyword>
<dbReference type="InterPro" id="IPR036412">
    <property type="entry name" value="HAD-like_sf"/>
</dbReference>
<dbReference type="Proteomes" id="UP001449795">
    <property type="component" value="Chromosome"/>
</dbReference>
<dbReference type="PRINTS" id="PR00120">
    <property type="entry name" value="HATPASE"/>
</dbReference>
<evidence type="ECO:0000256" key="3">
    <source>
        <dbReference type="ARBA" id="ARBA00022692"/>
    </source>
</evidence>
<evidence type="ECO:0000256" key="1">
    <source>
        <dbReference type="ARBA" id="ARBA00004370"/>
    </source>
</evidence>
<dbReference type="NCBIfam" id="TIGR01525">
    <property type="entry name" value="ATPase-IB_hvy"/>
    <property type="match status" value="1"/>
</dbReference>
<dbReference type="Gene3D" id="2.70.150.10">
    <property type="entry name" value="Calcium-transporting ATPase, cytoplasmic transduction domain A"/>
    <property type="match status" value="1"/>
</dbReference>
<evidence type="ECO:0000256" key="6">
    <source>
        <dbReference type="ARBA" id="ARBA00022989"/>
    </source>
</evidence>
<keyword evidence="3 10" id="KW-0812">Transmembrane</keyword>
<dbReference type="Pfam" id="PF00122">
    <property type="entry name" value="E1-E2_ATPase"/>
    <property type="match status" value="1"/>
</dbReference>
<protein>
    <recommendedName>
        <fullName evidence="8">P-type Zn(2+) transporter</fullName>
        <ecNumber evidence="8">7.2.2.12</ecNumber>
    </recommendedName>
</protein>
<feature type="transmembrane region" description="Helical" evidence="10">
    <location>
        <begin position="34"/>
        <end position="53"/>
    </location>
</feature>
<dbReference type="PANTHER" id="PTHR48085">
    <property type="entry name" value="CADMIUM/ZINC-TRANSPORTING ATPASE HMA2-RELATED"/>
    <property type="match status" value="1"/>
</dbReference>
<feature type="transmembrane region" description="Helical" evidence="10">
    <location>
        <begin position="588"/>
        <end position="608"/>
    </location>
</feature>
<dbReference type="Gene3D" id="3.40.1110.10">
    <property type="entry name" value="Calcium-transporting ATPase, cytoplasmic domain N"/>
    <property type="match status" value="1"/>
</dbReference>
<dbReference type="SFLD" id="SFLDG00002">
    <property type="entry name" value="C1.7:_P-type_atpase_like"/>
    <property type="match status" value="1"/>
</dbReference>
<dbReference type="PROSITE" id="PS00154">
    <property type="entry name" value="ATPASE_E1_E2"/>
    <property type="match status" value="1"/>
</dbReference>
<evidence type="ECO:0000256" key="8">
    <source>
        <dbReference type="ARBA" id="ARBA00039097"/>
    </source>
</evidence>